<dbReference type="InterPro" id="IPR028098">
    <property type="entry name" value="Glyco_trans_4-like_N"/>
</dbReference>
<dbReference type="GO" id="GO:0016757">
    <property type="term" value="F:glycosyltransferase activity"/>
    <property type="evidence" value="ECO:0007669"/>
    <property type="project" value="InterPro"/>
</dbReference>
<dbReference type="RefSeq" id="WP_122636081.1">
    <property type="nucleotide sequence ID" value="NZ_QWIU01000002.1"/>
</dbReference>
<dbReference type="CDD" id="cd03801">
    <property type="entry name" value="GT4_PimA-like"/>
    <property type="match status" value="1"/>
</dbReference>
<evidence type="ECO:0000259" key="2">
    <source>
        <dbReference type="Pfam" id="PF13439"/>
    </source>
</evidence>
<dbReference type="OrthoDB" id="9806653at2"/>
<sequence length="378" mass="43589">MGVIHLILGKANPEKMNGVNKVVYNLATKQADNKETVEVWGISENTEINYPERNFKTKIFKKNTNPFSIPESLKKEILKSDMTTIFHLHGGWIPVFYSLSKFLKKNKRKFVITPHGAYNTYAMNKSKWVKKIYFTFCEKTVIKNASKIHCIGESEIDGLHTIYPTSKAVLITYGYEKSKEDFHINRTKDSIIFGFIGRLDIYTKGLDLLIESFAIFSKQNPNSQLWIIGDSNEKNRLLQKIKNHQLNDIVELFGSKFGEEKNTLLKKMDVFVHPSRNEGLPVSVIEAANFGKPCIVTKNTNIGHFIEKYNAGINIPIPDSTLLVNALTDIYTIWKNQNEYKKMCENAIKMVEEAFDWNTILEEMNTRLYYHYNGNTPY</sequence>
<gene>
    <name evidence="3" type="ORF">D1631_08535</name>
</gene>
<dbReference type="EMBL" id="QWIU01000002">
    <property type="protein sequence ID" value="RNA61978.1"/>
    <property type="molecule type" value="Genomic_DNA"/>
</dbReference>
<dbReference type="Proteomes" id="UP000278775">
    <property type="component" value="Unassembled WGS sequence"/>
</dbReference>
<evidence type="ECO:0000313" key="3">
    <source>
        <dbReference type="EMBL" id="RNA61978.1"/>
    </source>
</evidence>
<dbReference type="PANTHER" id="PTHR12526">
    <property type="entry name" value="GLYCOSYLTRANSFERASE"/>
    <property type="match status" value="1"/>
</dbReference>
<dbReference type="Pfam" id="PF13439">
    <property type="entry name" value="Glyco_transf_4"/>
    <property type="match status" value="1"/>
</dbReference>
<accession>A0A3M7TFA5</accession>
<reference evidence="3 4" key="1">
    <citation type="submission" date="2018-08" db="EMBL/GenBank/DDBJ databases">
        <title>Chryseobacterium nematophagum: a novel matrix digesting pathogen of nematodes.</title>
        <authorList>
            <person name="Page A."/>
            <person name="Roberts M."/>
            <person name="Felix M.-A."/>
            <person name="Weir W."/>
        </authorList>
    </citation>
    <scope>NUCLEOTIDE SEQUENCE [LARGE SCALE GENOMIC DNA]</scope>
    <source>
        <strain evidence="3 4">JUb129</strain>
    </source>
</reference>
<organism evidence="3 4">
    <name type="scientific">Chryseobacterium nematophagum</name>
    <dbReference type="NCBI Taxonomy" id="2305228"/>
    <lineage>
        <taxon>Bacteria</taxon>
        <taxon>Pseudomonadati</taxon>
        <taxon>Bacteroidota</taxon>
        <taxon>Flavobacteriia</taxon>
        <taxon>Flavobacteriales</taxon>
        <taxon>Weeksellaceae</taxon>
        <taxon>Chryseobacterium group</taxon>
        <taxon>Chryseobacterium</taxon>
    </lineage>
</organism>
<dbReference type="SUPFAM" id="SSF53756">
    <property type="entry name" value="UDP-Glycosyltransferase/glycogen phosphorylase"/>
    <property type="match status" value="1"/>
</dbReference>
<feature type="domain" description="Glycosyl transferase family 1" evidence="1">
    <location>
        <begin position="179"/>
        <end position="349"/>
    </location>
</feature>
<dbReference type="InterPro" id="IPR001296">
    <property type="entry name" value="Glyco_trans_1"/>
</dbReference>
<feature type="domain" description="Glycosyltransferase subfamily 4-like N-terminal" evidence="2">
    <location>
        <begin position="17"/>
        <end position="166"/>
    </location>
</feature>
<dbReference type="Pfam" id="PF00534">
    <property type="entry name" value="Glycos_transf_1"/>
    <property type="match status" value="1"/>
</dbReference>
<comment type="caution">
    <text evidence="3">The sequence shown here is derived from an EMBL/GenBank/DDBJ whole genome shotgun (WGS) entry which is preliminary data.</text>
</comment>
<keyword evidence="3" id="KW-0808">Transferase</keyword>
<protein>
    <submittedName>
        <fullName evidence="3">Glycosyltransferase</fullName>
    </submittedName>
</protein>
<dbReference type="Gene3D" id="3.40.50.2000">
    <property type="entry name" value="Glycogen Phosphorylase B"/>
    <property type="match status" value="2"/>
</dbReference>
<name>A0A3M7TFA5_9FLAO</name>
<evidence type="ECO:0000313" key="4">
    <source>
        <dbReference type="Proteomes" id="UP000278775"/>
    </source>
</evidence>
<dbReference type="AlphaFoldDB" id="A0A3M7TFA5"/>
<proteinExistence type="predicted"/>
<evidence type="ECO:0000259" key="1">
    <source>
        <dbReference type="Pfam" id="PF00534"/>
    </source>
</evidence>